<dbReference type="Proteomes" id="UP000224634">
    <property type="component" value="Unassembled WGS sequence"/>
</dbReference>
<evidence type="ECO:0000313" key="1">
    <source>
        <dbReference type="EMBL" id="PGH07053.1"/>
    </source>
</evidence>
<keyword evidence="2" id="KW-1185">Reference proteome</keyword>
<dbReference type="EMBL" id="PDNA01000173">
    <property type="protein sequence ID" value="PGH07053.1"/>
    <property type="molecule type" value="Genomic_DNA"/>
</dbReference>
<comment type="caution">
    <text evidence="1">The sequence shown here is derived from an EMBL/GenBank/DDBJ whole genome shotgun (WGS) entry which is preliminary data.</text>
</comment>
<organism evidence="1 2">
    <name type="scientific">Polytolypa hystricis (strain UAMH7299)</name>
    <dbReference type="NCBI Taxonomy" id="1447883"/>
    <lineage>
        <taxon>Eukaryota</taxon>
        <taxon>Fungi</taxon>
        <taxon>Dikarya</taxon>
        <taxon>Ascomycota</taxon>
        <taxon>Pezizomycotina</taxon>
        <taxon>Eurotiomycetes</taxon>
        <taxon>Eurotiomycetidae</taxon>
        <taxon>Onygenales</taxon>
        <taxon>Onygenales incertae sedis</taxon>
        <taxon>Polytolypa</taxon>
    </lineage>
</organism>
<dbReference type="AlphaFoldDB" id="A0A2B7XE79"/>
<name>A0A2B7XE79_POLH7</name>
<sequence length="187" mass="21911">MVQPHSEELRQRSDWAIIDWATYSVRSRRAVMTAGCAEEVDRFAEFELWKEVMLDYYGISNEIYWKGMFNDDIERSMRLEGFPGRSTLPSRSPCSRKLSCLYAVGMVAHWFMKETANNKDLPPSVSKLKSDLKEEEYQSTLRWFSLRLTPIMIETRPYIRARAARRWLISGIADQGLNSLRMLLLED</sequence>
<protein>
    <submittedName>
        <fullName evidence="1">Uncharacterized protein</fullName>
    </submittedName>
</protein>
<proteinExistence type="predicted"/>
<gene>
    <name evidence="1" type="ORF">AJ80_08066</name>
</gene>
<reference evidence="1 2" key="1">
    <citation type="submission" date="2017-10" db="EMBL/GenBank/DDBJ databases">
        <title>Comparative genomics in systemic dimorphic fungi from Ajellomycetaceae.</title>
        <authorList>
            <person name="Munoz J.F."/>
            <person name="Mcewen J.G."/>
            <person name="Clay O.K."/>
            <person name="Cuomo C.A."/>
        </authorList>
    </citation>
    <scope>NUCLEOTIDE SEQUENCE [LARGE SCALE GENOMIC DNA]</scope>
    <source>
        <strain evidence="1 2">UAMH7299</strain>
    </source>
</reference>
<accession>A0A2B7XE79</accession>
<evidence type="ECO:0000313" key="2">
    <source>
        <dbReference type="Proteomes" id="UP000224634"/>
    </source>
</evidence>